<comment type="catalytic activity">
    <reaction evidence="10">
        <text>5-phospho-beta-D-ribosylamine + L-glutamate + diphosphate = 5-phospho-alpha-D-ribose 1-diphosphate + L-glutamine + H2O</text>
        <dbReference type="Rhea" id="RHEA:14905"/>
        <dbReference type="ChEBI" id="CHEBI:15377"/>
        <dbReference type="ChEBI" id="CHEBI:29985"/>
        <dbReference type="ChEBI" id="CHEBI:33019"/>
        <dbReference type="ChEBI" id="CHEBI:58017"/>
        <dbReference type="ChEBI" id="CHEBI:58359"/>
        <dbReference type="ChEBI" id="CHEBI:58681"/>
        <dbReference type="EC" id="2.4.2.14"/>
    </reaction>
</comment>
<dbReference type="AlphaFoldDB" id="A0AAV0ES16"/>
<dbReference type="CDD" id="cd06223">
    <property type="entry name" value="PRTases_typeI"/>
    <property type="match status" value="1"/>
</dbReference>
<dbReference type="Pfam" id="PF00156">
    <property type="entry name" value="Pribosyltran"/>
    <property type="match status" value="1"/>
</dbReference>
<dbReference type="InterPro" id="IPR035584">
    <property type="entry name" value="PurF_N"/>
</dbReference>
<evidence type="ECO:0000256" key="10">
    <source>
        <dbReference type="ARBA" id="ARBA00048430"/>
    </source>
</evidence>
<evidence type="ECO:0000256" key="6">
    <source>
        <dbReference type="ARBA" id="ARBA00022679"/>
    </source>
</evidence>
<evidence type="ECO:0000256" key="3">
    <source>
        <dbReference type="ARBA" id="ARBA00010138"/>
    </source>
</evidence>
<evidence type="ECO:0000313" key="13">
    <source>
        <dbReference type="Proteomes" id="UP001152523"/>
    </source>
</evidence>
<dbReference type="Gene3D" id="3.60.20.10">
    <property type="entry name" value="Glutamine Phosphoribosylpyrophosphate, subunit 1, domain 1"/>
    <property type="match status" value="1"/>
</dbReference>
<comment type="similarity">
    <text evidence="3">In the C-terminal section; belongs to the purine/pyrimidine phosphoribosyltransferase family.</text>
</comment>
<evidence type="ECO:0000313" key="12">
    <source>
        <dbReference type="EMBL" id="CAH9126062.1"/>
    </source>
</evidence>
<keyword evidence="9" id="KW-0411">Iron-sulfur</keyword>
<keyword evidence="9" id="KW-0479">Metal-binding</keyword>
<evidence type="ECO:0000256" key="7">
    <source>
        <dbReference type="ARBA" id="ARBA00022755"/>
    </source>
</evidence>
<evidence type="ECO:0000256" key="8">
    <source>
        <dbReference type="ARBA" id="ARBA00022962"/>
    </source>
</evidence>
<accession>A0AAV0ES16</accession>
<dbReference type="InterPro" id="IPR000836">
    <property type="entry name" value="PRTase_dom"/>
</dbReference>
<keyword evidence="9" id="KW-0408">Iron</keyword>
<feature type="domain" description="Glutamine amidotransferase type-2" evidence="11">
    <location>
        <begin position="88"/>
        <end position="307"/>
    </location>
</feature>
<evidence type="ECO:0000259" key="11">
    <source>
        <dbReference type="PROSITE" id="PS51278"/>
    </source>
</evidence>
<keyword evidence="7" id="KW-0658">Purine biosynthesis</keyword>
<dbReference type="GO" id="GO:0004044">
    <property type="term" value="F:amidophosphoribosyltransferase activity"/>
    <property type="evidence" value="ECO:0007669"/>
    <property type="project" value="UniProtKB-EC"/>
</dbReference>
<evidence type="ECO:0000256" key="4">
    <source>
        <dbReference type="ARBA" id="ARBA00011941"/>
    </source>
</evidence>
<evidence type="ECO:0000256" key="5">
    <source>
        <dbReference type="ARBA" id="ARBA00022676"/>
    </source>
</evidence>
<dbReference type="Proteomes" id="UP001152523">
    <property type="component" value="Unassembled WGS sequence"/>
</dbReference>
<keyword evidence="5" id="KW-0328">Glycosyltransferase</keyword>
<protein>
    <recommendedName>
        <fullName evidence="4">amidophosphoribosyltransferase</fullName>
        <ecNumber evidence="4">2.4.2.14</ecNumber>
    </recommendedName>
</protein>
<dbReference type="Pfam" id="PF13537">
    <property type="entry name" value="GATase_7"/>
    <property type="match status" value="1"/>
</dbReference>
<dbReference type="SUPFAM" id="SSF53271">
    <property type="entry name" value="PRTase-like"/>
    <property type="match status" value="1"/>
</dbReference>
<evidence type="ECO:0000256" key="1">
    <source>
        <dbReference type="ARBA" id="ARBA00001966"/>
    </source>
</evidence>
<dbReference type="InterPro" id="IPR005854">
    <property type="entry name" value="PurF"/>
</dbReference>
<reference evidence="12" key="1">
    <citation type="submission" date="2022-07" db="EMBL/GenBank/DDBJ databases">
        <authorList>
            <person name="Macas J."/>
            <person name="Novak P."/>
            <person name="Neumann P."/>
        </authorList>
    </citation>
    <scope>NUCLEOTIDE SEQUENCE</scope>
</reference>
<gene>
    <name evidence="12" type="ORF">CEPIT_LOCUS27242</name>
</gene>
<dbReference type="EMBL" id="CAMAPF010000939">
    <property type="protein sequence ID" value="CAH9126062.1"/>
    <property type="molecule type" value="Genomic_DNA"/>
</dbReference>
<dbReference type="GO" id="GO:0009113">
    <property type="term" value="P:purine nucleobase biosynthetic process"/>
    <property type="evidence" value="ECO:0007669"/>
    <property type="project" value="InterPro"/>
</dbReference>
<dbReference type="HAMAP" id="MF_01931">
    <property type="entry name" value="PurF"/>
    <property type="match status" value="1"/>
</dbReference>
<dbReference type="InterPro" id="IPR017932">
    <property type="entry name" value="GATase_2_dom"/>
</dbReference>
<name>A0AAV0ES16_9ASTE</name>
<dbReference type="GO" id="GO:0006164">
    <property type="term" value="P:purine nucleotide biosynthetic process"/>
    <property type="evidence" value="ECO:0007669"/>
    <property type="project" value="UniProtKB-KW"/>
</dbReference>
<dbReference type="CDD" id="cd00715">
    <property type="entry name" value="GPATase_N"/>
    <property type="match status" value="1"/>
</dbReference>
<proteinExistence type="inferred from homology"/>
<dbReference type="PROSITE" id="PS51278">
    <property type="entry name" value="GATASE_TYPE_2"/>
    <property type="match status" value="1"/>
</dbReference>
<evidence type="ECO:0000256" key="2">
    <source>
        <dbReference type="ARBA" id="ARBA00005209"/>
    </source>
</evidence>
<dbReference type="InterPro" id="IPR029055">
    <property type="entry name" value="Ntn_hydrolases_N"/>
</dbReference>
<dbReference type="PANTHER" id="PTHR11907">
    <property type="entry name" value="AMIDOPHOSPHORIBOSYLTRANSFERASE"/>
    <property type="match status" value="1"/>
</dbReference>
<dbReference type="SUPFAM" id="SSF56235">
    <property type="entry name" value="N-terminal nucleophile aminohydrolases (Ntn hydrolases)"/>
    <property type="match status" value="1"/>
</dbReference>
<keyword evidence="8" id="KW-0315">Glutamine amidotransferase</keyword>
<dbReference type="GO" id="GO:0051536">
    <property type="term" value="F:iron-sulfur cluster binding"/>
    <property type="evidence" value="ECO:0007669"/>
    <property type="project" value="UniProtKB-KW"/>
</dbReference>
<keyword evidence="13" id="KW-1185">Reference proteome</keyword>
<comment type="caution">
    <text evidence="12">The sequence shown here is derived from an EMBL/GenBank/DDBJ whole genome shotgun (WGS) entry which is preliminary data.</text>
</comment>
<dbReference type="InterPro" id="IPR029057">
    <property type="entry name" value="PRTase-like"/>
</dbReference>
<organism evidence="12 13">
    <name type="scientific">Cuscuta epithymum</name>
    <dbReference type="NCBI Taxonomy" id="186058"/>
    <lineage>
        <taxon>Eukaryota</taxon>
        <taxon>Viridiplantae</taxon>
        <taxon>Streptophyta</taxon>
        <taxon>Embryophyta</taxon>
        <taxon>Tracheophyta</taxon>
        <taxon>Spermatophyta</taxon>
        <taxon>Magnoliopsida</taxon>
        <taxon>eudicotyledons</taxon>
        <taxon>Gunneridae</taxon>
        <taxon>Pentapetalae</taxon>
        <taxon>asterids</taxon>
        <taxon>lamiids</taxon>
        <taxon>Solanales</taxon>
        <taxon>Convolvulaceae</taxon>
        <taxon>Cuscuteae</taxon>
        <taxon>Cuscuta</taxon>
        <taxon>Cuscuta subgen. Cuscuta</taxon>
    </lineage>
</organism>
<keyword evidence="6" id="KW-0808">Transferase</keyword>
<dbReference type="Gene3D" id="3.40.50.2020">
    <property type="match status" value="1"/>
</dbReference>
<comment type="cofactor">
    <cofactor evidence="1">
        <name>[4Fe-4S] cluster</name>
        <dbReference type="ChEBI" id="CHEBI:49883"/>
    </cofactor>
</comment>
<dbReference type="NCBIfam" id="TIGR01134">
    <property type="entry name" value="purF"/>
    <property type="match status" value="1"/>
</dbReference>
<sequence length="578" mass="62941">MASSINPTHLSTLTQPLEKVCTRFSSKILQNPRRRLPATTKNSTVNAAAAASKYPISNTGFQKDVHTVDSFGSYFNDEGHSDHLREECGVVGIYGDPEASRLCYLALHALQHRGQEGAGIVAVHDNVLQHITGVGLVSDVFTESKLDQLPGEVAIGHVRYSTAGSSMLKNVQPFVASCRFGSVGVAHNGNLVNYEALRATLEENGSIFNTTSDTEVILHLIAISKARPFILRIVEACEKLEGAYSLVFVTEDKLVAVRDPLGFRPLVMGRRRNGAIVFASETCALDLIEATYEREVHPGEVVVVDKEGVHSLCLMSRPESSKSCIFEHIYFALPNSVVFGRSVYESRHKFGQILAIESPVECDVVIAVPDSGVVAALGYAAEARVPFQQGLIRSHYVGRTFIEPSQKIRDFGVKLKLSPVKAVLEGKRVVVVDDSIVRGTTSSKIVRLLKEAGAKEVHMRIASPPIIASCYYGVDTPSSEELISNRMSVDEIRAYIGSDSLAFLSIDSLKRHLGTDDQNFCFACFSGKYPVLPTGKVKRVGDFMDDGLSGNMGSVDGGWFHKTKILNEDEGEIATATF</sequence>
<dbReference type="EC" id="2.4.2.14" evidence="4"/>
<comment type="pathway">
    <text evidence="2">Purine metabolism; IMP biosynthesis via de novo pathway; N(1)-(5-phospho-D-ribosyl)glycinamide from 5-phospho-alpha-D-ribose 1-diphosphate: step 1/2.</text>
</comment>
<evidence type="ECO:0000256" key="9">
    <source>
        <dbReference type="ARBA" id="ARBA00023014"/>
    </source>
</evidence>